<evidence type="ECO:0000256" key="4">
    <source>
        <dbReference type="ARBA" id="ARBA00022741"/>
    </source>
</evidence>
<dbReference type="Gene3D" id="1.10.287.3700">
    <property type="match status" value="1"/>
</dbReference>
<dbReference type="PROSITE" id="PS50011">
    <property type="entry name" value="PROTEIN_KINASE_DOM"/>
    <property type="match status" value="1"/>
</dbReference>
<dbReference type="PANTHER" id="PTHR12272">
    <property type="entry name" value="DEADENYLATION COMPLEX SUBUNIT PAN3"/>
    <property type="match status" value="1"/>
</dbReference>
<evidence type="ECO:0000256" key="3">
    <source>
        <dbReference type="ARBA" id="ARBA00022664"/>
    </source>
</evidence>
<evidence type="ECO:0000313" key="10">
    <source>
        <dbReference type="RefSeq" id="XP_052746769.1"/>
    </source>
</evidence>
<dbReference type="InterPro" id="IPR041332">
    <property type="entry name" value="Pan3_CK"/>
</dbReference>
<dbReference type="InterPro" id="IPR030844">
    <property type="entry name" value="PAN3"/>
</dbReference>
<evidence type="ECO:0000256" key="5">
    <source>
        <dbReference type="ARBA" id="ARBA00022840"/>
    </source>
</evidence>
<evidence type="ECO:0000256" key="6">
    <source>
        <dbReference type="ARBA" id="ARBA00023054"/>
    </source>
</evidence>
<dbReference type="Pfam" id="PF18101">
    <property type="entry name" value="Pan3_CK"/>
    <property type="match status" value="1"/>
</dbReference>
<feature type="domain" description="Protein kinase" evidence="8">
    <location>
        <begin position="290"/>
        <end position="634"/>
    </location>
</feature>
<evidence type="ECO:0000256" key="2">
    <source>
        <dbReference type="ARBA" id="ARBA00022490"/>
    </source>
</evidence>
<evidence type="ECO:0000259" key="8">
    <source>
        <dbReference type="PROSITE" id="PS50011"/>
    </source>
</evidence>
<keyword evidence="2" id="KW-0963">Cytoplasm</keyword>
<proteinExistence type="predicted"/>
<evidence type="ECO:0000313" key="9">
    <source>
        <dbReference type="Proteomes" id="UP001652582"/>
    </source>
</evidence>
<dbReference type="PANTHER" id="PTHR12272:SF11">
    <property type="entry name" value="PAN2-PAN3 DEADENYLATION COMPLEX SUBUNIT PAN3"/>
    <property type="match status" value="1"/>
</dbReference>
<keyword evidence="6 7" id="KW-0175">Coiled coil</keyword>
<keyword evidence="4" id="KW-0547">Nucleotide-binding</keyword>
<dbReference type="InterPro" id="IPR011009">
    <property type="entry name" value="Kinase-like_dom_sf"/>
</dbReference>
<keyword evidence="9" id="KW-1185">Reference proteome</keyword>
<dbReference type="Proteomes" id="UP001652582">
    <property type="component" value="Chromosome Z"/>
</dbReference>
<keyword evidence="3" id="KW-0507">mRNA processing</keyword>
<reference evidence="10" key="1">
    <citation type="submission" date="2025-08" db="UniProtKB">
        <authorList>
            <consortium name="RefSeq"/>
        </authorList>
    </citation>
    <scope>IDENTIFICATION</scope>
</reference>
<name>A0ABM3M6U5_BICAN</name>
<dbReference type="InterPro" id="IPR000719">
    <property type="entry name" value="Prot_kinase_dom"/>
</dbReference>
<evidence type="ECO:0000256" key="1">
    <source>
        <dbReference type="ARBA" id="ARBA00004496"/>
    </source>
</evidence>
<dbReference type="Gene3D" id="1.10.510.10">
    <property type="entry name" value="Transferase(Phosphotransferase) domain 1"/>
    <property type="match status" value="1"/>
</dbReference>
<dbReference type="SUPFAM" id="SSF56112">
    <property type="entry name" value="Protein kinase-like (PK-like)"/>
    <property type="match status" value="1"/>
</dbReference>
<organism evidence="9 10">
    <name type="scientific">Bicyclus anynana</name>
    <name type="common">Squinting bush brown butterfly</name>
    <dbReference type="NCBI Taxonomy" id="110368"/>
    <lineage>
        <taxon>Eukaryota</taxon>
        <taxon>Metazoa</taxon>
        <taxon>Ecdysozoa</taxon>
        <taxon>Arthropoda</taxon>
        <taxon>Hexapoda</taxon>
        <taxon>Insecta</taxon>
        <taxon>Pterygota</taxon>
        <taxon>Neoptera</taxon>
        <taxon>Endopterygota</taxon>
        <taxon>Lepidoptera</taxon>
        <taxon>Glossata</taxon>
        <taxon>Ditrysia</taxon>
        <taxon>Papilionoidea</taxon>
        <taxon>Nymphalidae</taxon>
        <taxon>Satyrinae</taxon>
        <taxon>Satyrini</taxon>
        <taxon>Mycalesina</taxon>
        <taxon>Bicyclus</taxon>
    </lineage>
</organism>
<feature type="coiled-coil region" evidence="7">
    <location>
        <begin position="38"/>
        <end position="101"/>
    </location>
</feature>
<dbReference type="RefSeq" id="XP_052746769.1">
    <property type="nucleotide sequence ID" value="XM_052890809.1"/>
</dbReference>
<dbReference type="GeneID" id="112054302"/>
<keyword evidence="5" id="KW-0067">ATP-binding</keyword>
<evidence type="ECO:0000256" key="7">
    <source>
        <dbReference type="SAM" id="Coils"/>
    </source>
</evidence>
<protein>
    <submittedName>
        <fullName evidence="10">PAN2-PAN3 deadenylation complex subunit PAN3</fullName>
    </submittedName>
</protein>
<sequence>MDPSIYNLQYSSPAGLPQESKLLGYLNHSVQTSAQSHAQLTQSQMSQAQAQLSQAQLTQAMGNLNIEAQNHSGQSSTQSHAQLSQSQINQAQAQLSQAQLTQAMGNLNIDSQVLNKPIILPTQAMLSHPPPPQVLTQIPPPTLYQQVLIGEYVPINFFNPPSLIQETAGSSPPSAVTMQPLPPQPQVHQENVGGTTYFYTNDNGTFGAGGAMGPEPCLGASSSAAYVQQMYAPQHMPAHMPPVQANAGMATTYYRADPMKQEMYQRNNDMYTMSREFQQYQDIPVSIERFVDLQPLDDERTSFVAHDRDTREMYALRRVPFRTSPALPSTLDVWARLDHSNIVHFHRAFSTDAFGDESVVLVYDFHPGGETLMKKYLSVGAAGAGAEQAPRFHDPFSADPDAPRPYTHQKNTLLRAEICGALLPEQVLWNVFIQLTAALREIHSAGLACRTLEPSKVIVTGYRVRVSWCGIGDMLGEVDVSQAQQDDLTALGRLALALACRSPQVDNLSRCLDFVRRSYSEDLNNFIVYLLSEITIRSVTDLMPMIGGRFYYQVESLERRADALEQQLTRELDNGRHLRTLAMLGSVNERPEWNTDVTWSETGDRYMLKLFRDYVLHSVTPDGRPWLDQAHLAFALSNLDAGTNTKVLLTSRDDESVFVVTFAELKNCLEQAFNQLSQASSAPPP</sequence>
<gene>
    <name evidence="10" type="primary">LOC112054302</name>
</gene>
<accession>A0ABM3M6U5</accession>
<comment type="subcellular location">
    <subcellularLocation>
        <location evidence="1">Cytoplasm</location>
    </subcellularLocation>
</comment>
<dbReference type="Gene3D" id="1.20.5.5160">
    <property type="match status" value="1"/>
</dbReference>